<dbReference type="GO" id="GO:0007165">
    <property type="term" value="P:signal transduction"/>
    <property type="evidence" value="ECO:0007669"/>
    <property type="project" value="TreeGrafter"/>
</dbReference>
<dbReference type="InterPro" id="IPR000326">
    <property type="entry name" value="PAP2/HPO"/>
</dbReference>
<dbReference type="GeneID" id="25334217"/>
<dbReference type="AlphaFoldDB" id="U6M547"/>
<feature type="region of interest" description="Disordered" evidence="6">
    <location>
        <begin position="8"/>
        <end position="36"/>
    </location>
</feature>
<sequence length="346" mass="37878">MEVCESVCTRASGDVESGNSRGPPASPGGGPPSTAAGAAGAQSRVYPAYFSRLWVHMVSGAAILIWGLVMLIRLPVERGAFCGEDDIALPYMPASISAAGAFWISTMLPAFIIVVVEVLLWAVRATQEKDKSEREQQAVVVVLDRRIPETCVHLYTYCGSLAMSVASVFLLTNSLKAAVGSLRPHFLDVCRPDWSRVSCRDSSGLYDVYIPDFFCTGDPHRVEEARRSFPSGHSSCTACGMVFAILYLQCRLLWQQQTTAPKKQMRPRQSRCAAAVEQLYWITQAAVPFIQFGLLLLAVYVPATRVVEHFHRVRDVLAGVALGTVGALFGFFFVANQARTDYRVQS</sequence>
<feature type="domain" description="Phosphatidic acid phosphatase type 2/haloperoxidase" evidence="8">
    <location>
        <begin position="158"/>
        <end position="331"/>
    </location>
</feature>
<evidence type="ECO:0000256" key="2">
    <source>
        <dbReference type="ARBA" id="ARBA00008816"/>
    </source>
</evidence>
<keyword evidence="5 7" id="KW-0472">Membrane</keyword>
<reference evidence="9" key="1">
    <citation type="submission" date="2013-10" db="EMBL/GenBank/DDBJ databases">
        <title>Genomic analysis of the causative agents of coccidiosis in chickens.</title>
        <authorList>
            <person name="Reid A.J."/>
            <person name="Blake D."/>
            <person name="Billington K."/>
            <person name="Browne H."/>
            <person name="Dunn M."/>
            <person name="Hung S."/>
            <person name="Kawahara F."/>
            <person name="Miranda-Saavedra D."/>
            <person name="Mourier T."/>
            <person name="Nagra H."/>
            <person name="Otto T.D."/>
            <person name="Rawlings N."/>
            <person name="Sanchez A."/>
            <person name="Sanders M."/>
            <person name="Subramaniam C."/>
            <person name="Tay Y."/>
            <person name="Dear P."/>
            <person name="Doerig C."/>
            <person name="Gruber A."/>
            <person name="Parkinson J."/>
            <person name="Shirley M."/>
            <person name="Wan K.L."/>
            <person name="Berriman M."/>
            <person name="Tomley F."/>
            <person name="Pain A."/>
        </authorList>
    </citation>
    <scope>NUCLEOTIDE SEQUENCE [LARGE SCALE GENOMIC DNA]</scope>
    <source>
        <strain evidence="9">Weybridge</strain>
    </source>
</reference>
<evidence type="ECO:0000313" key="10">
    <source>
        <dbReference type="Proteomes" id="UP000030763"/>
    </source>
</evidence>
<dbReference type="SUPFAM" id="SSF48317">
    <property type="entry name" value="Acid phosphatase/Vanadium-dependent haloperoxidase"/>
    <property type="match status" value="1"/>
</dbReference>
<dbReference type="GO" id="GO:0006644">
    <property type="term" value="P:phospholipid metabolic process"/>
    <property type="evidence" value="ECO:0007669"/>
    <property type="project" value="InterPro"/>
</dbReference>
<dbReference type="GO" id="GO:0005886">
    <property type="term" value="C:plasma membrane"/>
    <property type="evidence" value="ECO:0007669"/>
    <property type="project" value="TreeGrafter"/>
</dbReference>
<dbReference type="Pfam" id="PF01569">
    <property type="entry name" value="PAP2"/>
    <property type="match status" value="1"/>
</dbReference>
<feature type="transmembrane region" description="Helical" evidence="7">
    <location>
        <begin position="96"/>
        <end position="123"/>
    </location>
</feature>
<dbReference type="GO" id="GO:0008195">
    <property type="term" value="F:phosphatidate phosphatase activity"/>
    <property type="evidence" value="ECO:0007669"/>
    <property type="project" value="TreeGrafter"/>
</dbReference>
<protein>
    <recommendedName>
        <fullName evidence="8">Phosphatidic acid phosphatase type 2/haloperoxidase domain-containing protein</fullName>
    </recommendedName>
</protein>
<dbReference type="GO" id="GO:0046839">
    <property type="term" value="P:phospholipid dephosphorylation"/>
    <property type="evidence" value="ECO:0007669"/>
    <property type="project" value="TreeGrafter"/>
</dbReference>
<comment type="similarity">
    <text evidence="2">Belongs to the PA-phosphatase related phosphoesterase family.</text>
</comment>
<evidence type="ECO:0000256" key="3">
    <source>
        <dbReference type="ARBA" id="ARBA00022692"/>
    </source>
</evidence>
<reference evidence="9" key="2">
    <citation type="submission" date="2013-10" db="EMBL/GenBank/DDBJ databases">
        <authorList>
            <person name="Aslett M."/>
        </authorList>
    </citation>
    <scope>NUCLEOTIDE SEQUENCE [LARGE SCALE GENOMIC DNA]</scope>
    <source>
        <strain evidence="9">Weybridge</strain>
    </source>
</reference>
<evidence type="ECO:0000313" key="9">
    <source>
        <dbReference type="EMBL" id="CDJ58188.1"/>
    </source>
</evidence>
<proteinExistence type="inferred from homology"/>
<keyword evidence="4 7" id="KW-1133">Transmembrane helix</keyword>
<evidence type="ECO:0000256" key="4">
    <source>
        <dbReference type="ARBA" id="ARBA00022989"/>
    </source>
</evidence>
<feature type="transmembrane region" description="Helical" evidence="7">
    <location>
        <begin position="275"/>
        <end position="301"/>
    </location>
</feature>
<dbReference type="EMBL" id="HG719518">
    <property type="protein sequence ID" value="CDJ58188.1"/>
    <property type="molecule type" value="Genomic_DNA"/>
</dbReference>
<evidence type="ECO:0000256" key="7">
    <source>
        <dbReference type="SAM" id="Phobius"/>
    </source>
</evidence>
<gene>
    <name evidence="9" type="ORF">EMWEY_00002310</name>
</gene>
<dbReference type="SMART" id="SM00014">
    <property type="entry name" value="acidPPc"/>
    <property type="match status" value="1"/>
</dbReference>
<comment type="subcellular location">
    <subcellularLocation>
        <location evidence="1">Membrane</location>
        <topology evidence="1">Multi-pass membrane protein</topology>
    </subcellularLocation>
</comment>
<dbReference type="VEuPathDB" id="ToxoDB:EMWEY_00002310"/>
<dbReference type="PANTHER" id="PTHR10165">
    <property type="entry name" value="LIPID PHOSPHATE PHOSPHATASE"/>
    <property type="match status" value="1"/>
</dbReference>
<name>U6M547_EIMMA</name>
<dbReference type="RefSeq" id="XP_013334834.1">
    <property type="nucleotide sequence ID" value="XM_013479380.1"/>
</dbReference>
<dbReference type="OrthoDB" id="328563at2759"/>
<evidence type="ECO:0000256" key="5">
    <source>
        <dbReference type="ARBA" id="ARBA00023136"/>
    </source>
</evidence>
<evidence type="ECO:0000259" key="8">
    <source>
        <dbReference type="SMART" id="SM00014"/>
    </source>
</evidence>
<evidence type="ECO:0000256" key="1">
    <source>
        <dbReference type="ARBA" id="ARBA00004141"/>
    </source>
</evidence>
<dbReference type="Gene3D" id="1.20.144.10">
    <property type="entry name" value="Phosphatidic acid phosphatase type 2/haloperoxidase"/>
    <property type="match status" value="1"/>
</dbReference>
<evidence type="ECO:0000256" key="6">
    <source>
        <dbReference type="SAM" id="MobiDB-lite"/>
    </source>
</evidence>
<keyword evidence="10" id="KW-1185">Reference proteome</keyword>
<dbReference type="PANTHER" id="PTHR10165:SF103">
    <property type="entry name" value="PHOSPHOLIPID PHOSPHATASE HOMOLOG 1.2 HOMOLOG"/>
    <property type="match status" value="1"/>
</dbReference>
<dbReference type="InterPro" id="IPR036938">
    <property type="entry name" value="PAP2/HPO_sf"/>
</dbReference>
<accession>U6M547</accession>
<dbReference type="OMA" id="RVVDHMH"/>
<feature type="transmembrane region" description="Helical" evidence="7">
    <location>
        <begin position="53"/>
        <end position="76"/>
    </location>
</feature>
<dbReference type="InterPro" id="IPR043216">
    <property type="entry name" value="PAP-like"/>
</dbReference>
<dbReference type="Proteomes" id="UP000030763">
    <property type="component" value="Unassembled WGS sequence"/>
</dbReference>
<keyword evidence="3 7" id="KW-0812">Transmembrane</keyword>
<organism evidence="9 10">
    <name type="scientific">Eimeria maxima</name>
    <name type="common">Coccidian parasite</name>
    <dbReference type="NCBI Taxonomy" id="5804"/>
    <lineage>
        <taxon>Eukaryota</taxon>
        <taxon>Sar</taxon>
        <taxon>Alveolata</taxon>
        <taxon>Apicomplexa</taxon>
        <taxon>Conoidasida</taxon>
        <taxon>Coccidia</taxon>
        <taxon>Eucoccidiorida</taxon>
        <taxon>Eimeriorina</taxon>
        <taxon>Eimeriidae</taxon>
        <taxon>Eimeria</taxon>
    </lineage>
</organism>
<feature type="transmembrane region" description="Helical" evidence="7">
    <location>
        <begin position="316"/>
        <end position="335"/>
    </location>
</feature>